<comment type="caution">
    <text evidence="2">The sequence shown here is derived from an EMBL/GenBank/DDBJ whole genome shotgun (WGS) entry which is preliminary data.</text>
</comment>
<dbReference type="AlphaFoldDB" id="A0A699XPX1"/>
<feature type="region of interest" description="Disordered" evidence="1">
    <location>
        <begin position="50"/>
        <end position="69"/>
    </location>
</feature>
<feature type="compositionally biased region" description="Acidic residues" evidence="1">
    <location>
        <begin position="1"/>
        <end position="11"/>
    </location>
</feature>
<feature type="compositionally biased region" description="Acidic residues" evidence="1">
    <location>
        <begin position="24"/>
        <end position="33"/>
    </location>
</feature>
<name>A0A699XPX1_TANCI</name>
<evidence type="ECO:0000256" key="1">
    <source>
        <dbReference type="SAM" id="MobiDB-lite"/>
    </source>
</evidence>
<feature type="non-terminal residue" evidence="2">
    <location>
        <position position="69"/>
    </location>
</feature>
<accession>A0A699XPX1</accession>
<sequence length="69" mass="7394">EPEENDGDDEKSEGNSIDYPTSEGDNDADDDGDDLSKDDAGSLVMTIGLDLPKQILGAQTEARKPKNLK</sequence>
<reference evidence="2" key="1">
    <citation type="journal article" date="2019" name="Sci. Rep.">
        <title>Draft genome of Tanacetum cinerariifolium, the natural source of mosquito coil.</title>
        <authorList>
            <person name="Yamashiro T."/>
            <person name="Shiraishi A."/>
            <person name="Satake H."/>
            <person name="Nakayama K."/>
        </authorList>
    </citation>
    <scope>NUCLEOTIDE SEQUENCE</scope>
</reference>
<evidence type="ECO:0000313" key="2">
    <source>
        <dbReference type="EMBL" id="GFD61869.1"/>
    </source>
</evidence>
<dbReference type="EMBL" id="BKCJ011904237">
    <property type="protein sequence ID" value="GFD61869.1"/>
    <property type="molecule type" value="Genomic_DNA"/>
</dbReference>
<proteinExistence type="predicted"/>
<gene>
    <name evidence="2" type="ORF">Tci_933838</name>
</gene>
<organism evidence="2">
    <name type="scientific">Tanacetum cinerariifolium</name>
    <name type="common">Dalmatian daisy</name>
    <name type="synonym">Chrysanthemum cinerariifolium</name>
    <dbReference type="NCBI Taxonomy" id="118510"/>
    <lineage>
        <taxon>Eukaryota</taxon>
        <taxon>Viridiplantae</taxon>
        <taxon>Streptophyta</taxon>
        <taxon>Embryophyta</taxon>
        <taxon>Tracheophyta</taxon>
        <taxon>Spermatophyta</taxon>
        <taxon>Magnoliopsida</taxon>
        <taxon>eudicotyledons</taxon>
        <taxon>Gunneridae</taxon>
        <taxon>Pentapetalae</taxon>
        <taxon>asterids</taxon>
        <taxon>campanulids</taxon>
        <taxon>Asterales</taxon>
        <taxon>Asteraceae</taxon>
        <taxon>Asteroideae</taxon>
        <taxon>Anthemideae</taxon>
        <taxon>Anthemidinae</taxon>
        <taxon>Tanacetum</taxon>
    </lineage>
</organism>
<feature type="region of interest" description="Disordered" evidence="1">
    <location>
        <begin position="1"/>
        <end position="40"/>
    </location>
</feature>
<protein>
    <submittedName>
        <fullName evidence="2">Uncharacterized protein</fullName>
    </submittedName>
</protein>
<feature type="non-terminal residue" evidence="2">
    <location>
        <position position="1"/>
    </location>
</feature>